<evidence type="ECO:0000259" key="3">
    <source>
        <dbReference type="Pfam" id="PF13359"/>
    </source>
</evidence>
<protein>
    <recommendedName>
        <fullName evidence="3">DDE Tnp4 domain-containing protein</fullName>
    </recommendedName>
</protein>
<keyword evidence="2" id="KW-0479">Metal-binding</keyword>
<evidence type="ECO:0000256" key="2">
    <source>
        <dbReference type="ARBA" id="ARBA00022723"/>
    </source>
</evidence>
<keyword evidence="5" id="KW-1185">Reference proteome</keyword>
<dbReference type="EMBL" id="DAKRPA010000052">
    <property type="protein sequence ID" value="DBA01190.1"/>
    <property type="molecule type" value="Genomic_DNA"/>
</dbReference>
<evidence type="ECO:0000256" key="1">
    <source>
        <dbReference type="ARBA" id="ARBA00001968"/>
    </source>
</evidence>
<evidence type="ECO:0000313" key="5">
    <source>
        <dbReference type="Proteomes" id="UP001146120"/>
    </source>
</evidence>
<accession>A0AAV2Z989</accession>
<dbReference type="Pfam" id="PF13359">
    <property type="entry name" value="DDE_Tnp_4"/>
    <property type="match status" value="1"/>
</dbReference>
<reference evidence="4" key="1">
    <citation type="submission" date="2022-11" db="EMBL/GenBank/DDBJ databases">
        <authorList>
            <person name="Morgan W.R."/>
            <person name="Tartar A."/>
        </authorList>
    </citation>
    <scope>NUCLEOTIDE SEQUENCE</scope>
    <source>
        <strain evidence="4">ARSEF 373</strain>
    </source>
</reference>
<dbReference type="Proteomes" id="UP001146120">
    <property type="component" value="Unassembled WGS sequence"/>
</dbReference>
<organism evidence="4 5">
    <name type="scientific">Lagenidium giganteum</name>
    <dbReference type="NCBI Taxonomy" id="4803"/>
    <lineage>
        <taxon>Eukaryota</taxon>
        <taxon>Sar</taxon>
        <taxon>Stramenopiles</taxon>
        <taxon>Oomycota</taxon>
        <taxon>Peronosporomycetes</taxon>
        <taxon>Pythiales</taxon>
        <taxon>Pythiaceae</taxon>
    </lineage>
</organism>
<dbReference type="AlphaFoldDB" id="A0AAV2Z989"/>
<dbReference type="InterPro" id="IPR027806">
    <property type="entry name" value="HARBI1_dom"/>
</dbReference>
<gene>
    <name evidence="4" type="ORF">N0F65_002325</name>
</gene>
<comment type="caution">
    <text evidence="4">The sequence shown here is derived from an EMBL/GenBank/DDBJ whole genome shotgun (WGS) entry which is preliminary data.</text>
</comment>
<comment type="cofactor">
    <cofactor evidence="1">
        <name>a divalent metal cation</name>
        <dbReference type="ChEBI" id="CHEBI:60240"/>
    </cofactor>
</comment>
<dbReference type="GO" id="GO:0046872">
    <property type="term" value="F:metal ion binding"/>
    <property type="evidence" value="ECO:0007669"/>
    <property type="project" value="UniProtKB-KW"/>
</dbReference>
<proteinExistence type="predicted"/>
<name>A0AAV2Z989_9STRA</name>
<sequence length="166" mass="19108">MQAVVDDHQRFMPFSICSGQNNDKSVFNLSQFGQHCHRMIRRRHYFVADAGYQLYCHVITQYTIEASIPKDEAKFNKVHSSTRIVVEMAFGRFKNVFRIFKSALLHESATEMSLVIQTAILLHNLMIDARERSDVCRSRIGCTLEETARVCQVALVAKMQLLIAMH</sequence>
<feature type="domain" description="DDE Tnp4" evidence="3">
    <location>
        <begin position="1"/>
        <end position="124"/>
    </location>
</feature>
<evidence type="ECO:0000313" key="4">
    <source>
        <dbReference type="EMBL" id="DBA01190.1"/>
    </source>
</evidence>
<reference evidence="4" key="2">
    <citation type="journal article" date="2023" name="Microbiol Resour">
        <title>Decontamination and Annotation of the Draft Genome Sequence of the Oomycete Lagenidium giganteum ARSEF 373.</title>
        <authorList>
            <person name="Morgan W.R."/>
            <person name="Tartar A."/>
        </authorList>
    </citation>
    <scope>NUCLEOTIDE SEQUENCE</scope>
    <source>
        <strain evidence="4">ARSEF 373</strain>
    </source>
</reference>